<evidence type="ECO:0000313" key="3">
    <source>
        <dbReference type="Proteomes" id="UP000265926"/>
    </source>
</evidence>
<feature type="signal peptide" evidence="1">
    <location>
        <begin position="1"/>
        <end position="21"/>
    </location>
</feature>
<sequence length="82" mass="9494">MKKNIIFIVLVLLLVSIKSQAQVSDLFEETQHRNGYVSFAKIKKEKLPKAKTEKETIPLPRDCIAWFVNTRSTIPKHSTRLK</sequence>
<evidence type="ECO:0000313" key="2">
    <source>
        <dbReference type="EMBL" id="RIJ45448.1"/>
    </source>
</evidence>
<dbReference type="RefSeq" id="WP_119440339.1">
    <property type="nucleotide sequence ID" value="NZ_QWGR01000025.1"/>
</dbReference>
<protein>
    <submittedName>
        <fullName evidence="2">Uncharacterized protein</fullName>
    </submittedName>
</protein>
<dbReference type="EMBL" id="QWGR01000025">
    <property type="protein sequence ID" value="RIJ45448.1"/>
    <property type="molecule type" value="Genomic_DNA"/>
</dbReference>
<name>A0A399SQ26_9BACT</name>
<dbReference type="Proteomes" id="UP000265926">
    <property type="component" value="Unassembled WGS sequence"/>
</dbReference>
<feature type="chain" id="PRO_5017318675" evidence="1">
    <location>
        <begin position="22"/>
        <end position="82"/>
    </location>
</feature>
<keyword evidence="1" id="KW-0732">Signal</keyword>
<proteinExistence type="predicted"/>
<dbReference type="AlphaFoldDB" id="A0A399SQ26"/>
<comment type="caution">
    <text evidence="2">The sequence shown here is derived from an EMBL/GenBank/DDBJ whole genome shotgun (WGS) entry which is preliminary data.</text>
</comment>
<reference evidence="2 3" key="1">
    <citation type="submission" date="2018-08" db="EMBL/GenBank/DDBJ databases">
        <title>Pallidiluteibacterium maritimus gen. nov., sp. nov., isolated from coastal sediment.</title>
        <authorList>
            <person name="Zhou L.Y."/>
        </authorList>
    </citation>
    <scope>NUCLEOTIDE SEQUENCE [LARGE SCALE GENOMIC DNA]</scope>
    <source>
        <strain evidence="2 3">XSD2</strain>
    </source>
</reference>
<gene>
    <name evidence="2" type="ORF">D1614_22940</name>
</gene>
<organism evidence="2 3">
    <name type="scientific">Maribellus luteus</name>
    <dbReference type="NCBI Taxonomy" id="2305463"/>
    <lineage>
        <taxon>Bacteria</taxon>
        <taxon>Pseudomonadati</taxon>
        <taxon>Bacteroidota</taxon>
        <taxon>Bacteroidia</taxon>
        <taxon>Marinilabiliales</taxon>
        <taxon>Prolixibacteraceae</taxon>
        <taxon>Maribellus</taxon>
    </lineage>
</organism>
<accession>A0A399SQ26</accession>
<keyword evidence="3" id="KW-1185">Reference proteome</keyword>
<evidence type="ECO:0000256" key="1">
    <source>
        <dbReference type="SAM" id="SignalP"/>
    </source>
</evidence>